<name>A0ABD3XF44_SINWO</name>
<sequence>MYASKRIAYRPPIYSSSNVLAAIGHNRHINRPSFVNRDGTLRRWSAYPVKEDKRYDYITELMEKVIERRLNDNIGMNRPVVLETDDPKRISIVLAPIPPPATAEIIQQQKSRFESKQDDTLDDTNRLNSV</sequence>
<dbReference type="Proteomes" id="UP001634394">
    <property type="component" value="Unassembled WGS sequence"/>
</dbReference>
<comment type="caution">
    <text evidence="2">The sequence shown here is derived from an EMBL/GenBank/DDBJ whole genome shotgun (WGS) entry which is preliminary data.</text>
</comment>
<feature type="compositionally biased region" description="Basic and acidic residues" evidence="1">
    <location>
        <begin position="111"/>
        <end position="130"/>
    </location>
</feature>
<reference evidence="2 3" key="1">
    <citation type="submission" date="2024-11" db="EMBL/GenBank/DDBJ databases">
        <title>Chromosome-level genome assembly of the freshwater bivalve Anodonta woodiana.</title>
        <authorList>
            <person name="Chen X."/>
        </authorList>
    </citation>
    <scope>NUCLEOTIDE SEQUENCE [LARGE SCALE GENOMIC DNA]</scope>
    <source>
        <strain evidence="2">MN2024</strain>
        <tissue evidence="2">Gills</tissue>
    </source>
</reference>
<dbReference type="AlphaFoldDB" id="A0ABD3XF44"/>
<evidence type="ECO:0000256" key="1">
    <source>
        <dbReference type="SAM" id="MobiDB-lite"/>
    </source>
</evidence>
<evidence type="ECO:0000313" key="2">
    <source>
        <dbReference type="EMBL" id="KAL3884899.1"/>
    </source>
</evidence>
<accession>A0ABD3XF44</accession>
<evidence type="ECO:0008006" key="4">
    <source>
        <dbReference type="Google" id="ProtNLM"/>
    </source>
</evidence>
<organism evidence="2 3">
    <name type="scientific">Sinanodonta woodiana</name>
    <name type="common">Chinese pond mussel</name>
    <name type="synonym">Anodonta woodiana</name>
    <dbReference type="NCBI Taxonomy" id="1069815"/>
    <lineage>
        <taxon>Eukaryota</taxon>
        <taxon>Metazoa</taxon>
        <taxon>Spiralia</taxon>
        <taxon>Lophotrochozoa</taxon>
        <taxon>Mollusca</taxon>
        <taxon>Bivalvia</taxon>
        <taxon>Autobranchia</taxon>
        <taxon>Heteroconchia</taxon>
        <taxon>Palaeoheterodonta</taxon>
        <taxon>Unionida</taxon>
        <taxon>Unionoidea</taxon>
        <taxon>Unionidae</taxon>
        <taxon>Unioninae</taxon>
        <taxon>Sinanodonta</taxon>
    </lineage>
</organism>
<protein>
    <recommendedName>
        <fullName evidence="4">Ribosomal protein S3</fullName>
    </recommendedName>
</protein>
<evidence type="ECO:0000313" key="3">
    <source>
        <dbReference type="Proteomes" id="UP001634394"/>
    </source>
</evidence>
<dbReference type="EMBL" id="JBJQND010000002">
    <property type="protein sequence ID" value="KAL3884899.1"/>
    <property type="molecule type" value="Genomic_DNA"/>
</dbReference>
<feature type="region of interest" description="Disordered" evidence="1">
    <location>
        <begin position="108"/>
        <end position="130"/>
    </location>
</feature>
<gene>
    <name evidence="2" type="ORF">ACJMK2_024998</name>
</gene>
<keyword evidence="3" id="KW-1185">Reference proteome</keyword>
<proteinExistence type="predicted"/>